<dbReference type="Gene3D" id="2.60.120.10">
    <property type="entry name" value="Jelly Rolls"/>
    <property type="match status" value="1"/>
</dbReference>
<dbReference type="InterPro" id="IPR018490">
    <property type="entry name" value="cNMP-bd_dom_sf"/>
</dbReference>
<feature type="domain" description="Cyclic nucleotide-binding" evidence="5">
    <location>
        <begin position="26"/>
        <end position="117"/>
    </location>
</feature>
<name>A0A5S5BS49_9BACL</name>
<dbReference type="Pfam" id="PF00027">
    <property type="entry name" value="cNMP_binding"/>
    <property type="match status" value="1"/>
</dbReference>
<dbReference type="PANTHER" id="PTHR24567">
    <property type="entry name" value="CRP FAMILY TRANSCRIPTIONAL REGULATORY PROTEIN"/>
    <property type="match status" value="1"/>
</dbReference>
<reference evidence="7 8" key="1">
    <citation type="submission" date="2019-07" db="EMBL/GenBank/DDBJ databases">
        <title>Genomic Encyclopedia of Type Strains, Phase III (KMG-III): the genomes of soil and plant-associated and newly described type strains.</title>
        <authorList>
            <person name="Whitman W."/>
        </authorList>
    </citation>
    <scope>NUCLEOTIDE SEQUENCE [LARGE SCALE GENOMIC DNA]</scope>
    <source>
        <strain evidence="7 8">BL24</strain>
    </source>
</reference>
<proteinExistence type="predicted"/>
<evidence type="ECO:0000259" key="6">
    <source>
        <dbReference type="PROSITE" id="PS51063"/>
    </source>
</evidence>
<sequence length="232" mass="26234">MKKRHDTGEIRALIEGHGLGEAFGRETAERMELRVYDDGEFVCKMGERTDGLYVLVSGKLKIYTLLPSGKSMLLRFGKAPSLIGDVEWTGRYPVKNNVEAVGECTLLFASREVIMELQAQRPAFLWFMIENLSYKLHTFGNATAMNVLYPVENRFASYLLSLHELRDRQGAADEIRTSTLTETAEMLGASYRHLNRVIARFVDEGVLARRRGRLVIMDEEKLRALAGGHSYA</sequence>
<dbReference type="EMBL" id="VNHS01000013">
    <property type="protein sequence ID" value="TYP69754.1"/>
    <property type="molecule type" value="Genomic_DNA"/>
</dbReference>
<comment type="caution">
    <text evidence="7">The sequence shown here is derived from an EMBL/GenBank/DDBJ whole genome shotgun (WGS) entry which is preliminary data.</text>
</comment>
<dbReference type="Pfam" id="PF13545">
    <property type="entry name" value="HTH_Crp_2"/>
    <property type="match status" value="1"/>
</dbReference>
<keyword evidence="1" id="KW-0805">Transcription regulation</keyword>
<dbReference type="PROSITE" id="PS51063">
    <property type="entry name" value="HTH_CRP_2"/>
    <property type="match status" value="1"/>
</dbReference>
<evidence type="ECO:0000256" key="3">
    <source>
        <dbReference type="ARBA" id="ARBA00023159"/>
    </source>
</evidence>
<dbReference type="SMART" id="SM00100">
    <property type="entry name" value="cNMP"/>
    <property type="match status" value="1"/>
</dbReference>
<dbReference type="AlphaFoldDB" id="A0A5S5BS49"/>
<dbReference type="GO" id="GO:0005829">
    <property type="term" value="C:cytosol"/>
    <property type="evidence" value="ECO:0007669"/>
    <property type="project" value="TreeGrafter"/>
</dbReference>
<dbReference type="GO" id="GO:0003677">
    <property type="term" value="F:DNA binding"/>
    <property type="evidence" value="ECO:0007669"/>
    <property type="project" value="UniProtKB-KW"/>
</dbReference>
<dbReference type="SUPFAM" id="SSF51206">
    <property type="entry name" value="cAMP-binding domain-like"/>
    <property type="match status" value="1"/>
</dbReference>
<keyword evidence="2" id="KW-0238">DNA-binding</keyword>
<evidence type="ECO:0000256" key="4">
    <source>
        <dbReference type="ARBA" id="ARBA00023163"/>
    </source>
</evidence>
<dbReference type="InterPro" id="IPR000595">
    <property type="entry name" value="cNMP-bd_dom"/>
</dbReference>
<evidence type="ECO:0000256" key="1">
    <source>
        <dbReference type="ARBA" id="ARBA00023015"/>
    </source>
</evidence>
<protein>
    <submittedName>
        <fullName evidence="7">CRP-like cAMP-binding protein</fullName>
    </submittedName>
</protein>
<keyword evidence="3" id="KW-0010">Activator</keyword>
<dbReference type="InterPro" id="IPR050397">
    <property type="entry name" value="Env_Response_Regulators"/>
</dbReference>
<dbReference type="RefSeq" id="WP_148932756.1">
    <property type="nucleotide sequence ID" value="NZ_VNHS01000013.1"/>
</dbReference>
<keyword evidence="4" id="KW-0804">Transcription</keyword>
<organism evidence="7 8">
    <name type="scientific">Paenibacillus methanolicus</name>
    <dbReference type="NCBI Taxonomy" id="582686"/>
    <lineage>
        <taxon>Bacteria</taxon>
        <taxon>Bacillati</taxon>
        <taxon>Bacillota</taxon>
        <taxon>Bacilli</taxon>
        <taxon>Bacillales</taxon>
        <taxon>Paenibacillaceae</taxon>
        <taxon>Paenibacillus</taxon>
    </lineage>
</organism>
<evidence type="ECO:0000259" key="5">
    <source>
        <dbReference type="PROSITE" id="PS50042"/>
    </source>
</evidence>
<accession>A0A5S5BS49</accession>
<dbReference type="OrthoDB" id="581021at2"/>
<evidence type="ECO:0000313" key="7">
    <source>
        <dbReference type="EMBL" id="TYP69754.1"/>
    </source>
</evidence>
<dbReference type="Proteomes" id="UP000323257">
    <property type="component" value="Unassembled WGS sequence"/>
</dbReference>
<feature type="domain" description="HTH crp-type" evidence="6">
    <location>
        <begin position="149"/>
        <end position="220"/>
    </location>
</feature>
<dbReference type="CDD" id="cd00038">
    <property type="entry name" value="CAP_ED"/>
    <property type="match status" value="1"/>
</dbReference>
<dbReference type="SUPFAM" id="SSF46785">
    <property type="entry name" value="Winged helix' DNA-binding domain"/>
    <property type="match status" value="1"/>
</dbReference>
<dbReference type="GO" id="GO:0003700">
    <property type="term" value="F:DNA-binding transcription factor activity"/>
    <property type="evidence" value="ECO:0007669"/>
    <property type="project" value="TreeGrafter"/>
</dbReference>
<evidence type="ECO:0000313" key="8">
    <source>
        <dbReference type="Proteomes" id="UP000323257"/>
    </source>
</evidence>
<keyword evidence="8" id="KW-1185">Reference proteome</keyword>
<dbReference type="InterPro" id="IPR014710">
    <property type="entry name" value="RmlC-like_jellyroll"/>
</dbReference>
<gene>
    <name evidence="7" type="ORF">BCM02_11385</name>
</gene>
<dbReference type="InterPro" id="IPR036390">
    <property type="entry name" value="WH_DNA-bd_sf"/>
</dbReference>
<evidence type="ECO:0000256" key="2">
    <source>
        <dbReference type="ARBA" id="ARBA00023125"/>
    </source>
</evidence>
<dbReference type="PANTHER" id="PTHR24567:SF26">
    <property type="entry name" value="REGULATORY PROTEIN YEIL"/>
    <property type="match status" value="1"/>
</dbReference>
<dbReference type="PROSITE" id="PS50042">
    <property type="entry name" value="CNMP_BINDING_3"/>
    <property type="match status" value="1"/>
</dbReference>
<dbReference type="InterPro" id="IPR012318">
    <property type="entry name" value="HTH_CRP"/>
</dbReference>